<evidence type="ECO:0000256" key="5">
    <source>
        <dbReference type="ARBA" id="ARBA00022989"/>
    </source>
</evidence>
<keyword evidence="11" id="KW-1185">Reference proteome</keyword>
<evidence type="ECO:0000256" key="7">
    <source>
        <dbReference type="ARBA" id="ARBA00038324"/>
    </source>
</evidence>
<dbReference type="CDD" id="cd03388">
    <property type="entry name" value="PAP2_SPPase1"/>
    <property type="match status" value="1"/>
</dbReference>
<feature type="transmembrane region" description="Helical" evidence="9">
    <location>
        <begin position="244"/>
        <end position="262"/>
    </location>
</feature>
<evidence type="ECO:0000256" key="2">
    <source>
        <dbReference type="ARBA" id="ARBA00022692"/>
    </source>
</evidence>
<evidence type="ECO:0000256" key="3">
    <source>
        <dbReference type="ARBA" id="ARBA00022801"/>
    </source>
</evidence>
<dbReference type="PANTHER" id="PTHR14969">
    <property type="entry name" value="SPHINGOSINE-1-PHOSPHATE PHOSPHOHYDROLASE"/>
    <property type="match status" value="1"/>
</dbReference>
<keyword evidence="4" id="KW-0256">Endoplasmic reticulum</keyword>
<gene>
    <name evidence="12" type="primary">LOC110982288</name>
</gene>
<dbReference type="Pfam" id="PF01569">
    <property type="entry name" value="PAP2"/>
    <property type="match status" value="1"/>
</dbReference>
<dbReference type="InterPro" id="IPR000326">
    <property type="entry name" value="PAP2/HPO"/>
</dbReference>
<dbReference type="GO" id="GO:0005789">
    <property type="term" value="C:endoplasmic reticulum membrane"/>
    <property type="evidence" value="ECO:0007669"/>
    <property type="project" value="UniProtKB-SubCell"/>
</dbReference>
<dbReference type="RefSeq" id="XP_022096298.1">
    <property type="nucleotide sequence ID" value="XM_022240606.1"/>
</dbReference>
<name>A0A8B7YSN1_ACAPL</name>
<dbReference type="Proteomes" id="UP000694845">
    <property type="component" value="Unplaced"/>
</dbReference>
<evidence type="ECO:0000256" key="9">
    <source>
        <dbReference type="SAM" id="Phobius"/>
    </source>
</evidence>
<feature type="region of interest" description="Disordered" evidence="8">
    <location>
        <begin position="82"/>
        <end position="122"/>
    </location>
</feature>
<dbReference type="OMA" id="HYEYSHT"/>
<feature type="transmembrane region" description="Helical" evidence="9">
    <location>
        <begin position="267"/>
        <end position="289"/>
    </location>
</feature>
<feature type="domain" description="Phosphatidic acid phosphatase type 2/haloperoxidase" evidence="10">
    <location>
        <begin position="171"/>
        <end position="286"/>
    </location>
</feature>
<dbReference type="GO" id="GO:0006670">
    <property type="term" value="P:sphingosine metabolic process"/>
    <property type="evidence" value="ECO:0007669"/>
    <property type="project" value="TreeGrafter"/>
</dbReference>
<dbReference type="SUPFAM" id="SSF48317">
    <property type="entry name" value="Acid phosphatase/Vanadium-dependent haloperoxidase"/>
    <property type="match status" value="1"/>
</dbReference>
<feature type="transmembrane region" description="Helical" evidence="9">
    <location>
        <begin position="331"/>
        <end position="348"/>
    </location>
</feature>
<comment type="similarity">
    <text evidence="7">Belongs to the type 2 lipid phosphate phosphatase family.</text>
</comment>
<proteinExistence type="inferred from homology"/>
<dbReference type="AlphaFoldDB" id="A0A8B7YSN1"/>
<dbReference type="GeneID" id="110982288"/>
<keyword evidence="6 9" id="KW-0472">Membrane</keyword>
<dbReference type="GO" id="GO:0042392">
    <property type="term" value="F:sphingosine-1-phosphate phosphatase activity"/>
    <property type="evidence" value="ECO:0007669"/>
    <property type="project" value="TreeGrafter"/>
</dbReference>
<reference evidence="12" key="1">
    <citation type="submission" date="2025-08" db="UniProtKB">
        <authorList>
            <consortium name="RefSeq"/>
        </authorList>
    </citation>
    <scope>IDENTIFICATION</scope>
</reference>
<protein>
    <submittedName>
        <fullName evidence="12">Sphingosine-1-phosphate phosphatase 2-like isoform X1</fullName>
    </submittedName>
</protein>
<dbReference type="KEGG" id="aplc:110982288"/>
<feature type="transmembrane region" description="Helical" evidence="9">
    <location>
        <begin position="175"/>
        <end position="192"/>
    </location>
</feature>
<evidence type="ECO:0000313" key="11">
    <source>
        <dbReference type="Proteomes" id="UP000694845"/>
    </source>
</evidence>
<feature type="transmembrane region" description="Helical" evidence="9">
    <location>
        <begin position="138"/>
        <end position="163"/>
    </location>
</feature>
<keyword evidence="3" id="KW-0378">Hydrolase</keyword>
<feature type="transmembrane region" description="Helical" evidence="9">
    <location>
        <begin position="213"/>
        <end position="232"/>
    </location>
</feature>
<sequence>MYAHGRPVRPMNNLLLATRTYTTHRQVEEKPPKRANMKMTWPKIFGSSSESNSLPLYDACTVARLQRFFGLYPAPSPVVSKNGRSSLTNGTSNGPSASASQDKPAENGTVGPAGSEHGSSLKNGSRVKPKYYVAHNKWWFYLFSMGATLGDDVFYFMIFPMAAANLSWWATRRMVIIWGICMYIGQASKELLKWPRPSEPPVVRLERRYFMEYGMPSTHAMVGTLMPFTYLAATWNHYEYSHTLGALLACSWTLLVCFSRLYKGMHFVLDLVVGVTLTAILMLFIWPWLDVIDHFILTHPQAPLVIISSAVFLCICYPSQNGVAATRADTITILGSVSGILCGFWFLHRSGMVPDVAEPLGGAIAWPGWGAAGIMLLKYAFSQVLAVVVYLFTRAVLLQAIAVIFNTEINENTKKLLFVELPYRYITFLVLLFNLYVVSPLVFAKLGV</sequence>
<dbReference type="SMART" id="SM00014">
    <property type="entry name" value="acidPPc"/>
    <property type="match status" value="1"/>
</dbReference>
<evidence type="ECO:0000256" key="4">
    <source>
        <dbReference type="ARBA" id="ARBA00022824"/>
    </source>
</evidence>
<feature type="compositionally biased region" description="Polar residues" evidence="8">
    <location>
        <begin position="82"/>
        <end position="101"/>
    </location>
</feature>
<evidence type="ECO:0000256" key="6">
    <source>
        <dbReference type="ARBA" id="ARBA00023136"/>
    </source>
</evidence>
<dbReference type="Gene3D" id="1.20.144.10">
    <property type="entry name" value="Phosphatidic acid phosphatase type 2/haloperoxidase"/>
    <property type="match status" value="1"/>
</dbReference>
<evidence type="ECO:0000256" key="1">
    <source>
        <dbReference type="ARBA" id="ARBA00004477"/>
    </source>
</evidence>
<feature type="transmembrane region" description="Helical" evidence="9">
    <location>
        <begin position="425"/>
        <end position="444"/>
    </location>
</feature>
<comment type="subcellular location">
    <subcellularLocation>
        <location evidence="1">Endoplasmic reticulum membrane</location>
        <topology evidence="1">Multi-pass membrane protein</topology>
    </subcellularLocation>
</comment>
<dbReference type="OrthoDB" id="301434at2759"/>
<feature type="transmembrane region" description="Helical" evidence="9">
    <location>
        <begin position="360"/>
        <end position="377"/>
    </location>
</feature>
<dbReference type="InterPro" id="IPR036938">
    <property type="entry name" value="PAP2/HPO_sf"/>
</dbReference>
<keyword evidence="2 9" id="KW-0812">Transmembrane</keyword>
<feature type="transmembrane region" description="Helical" evidence="9">
    <location>
        <begin position="301"/>
        <end position="319"/>
    </location>
</feature>
<evidence type="ECO:0000313" key="12">
    <source>
        <dbReference type="RefSeq" id="XP_022096298.1"/>
    </source>
</evidence>
<organism evidence="11 12">
    <name type="scientific">Acanthaster planci</name>
    <name type="common">Crown-of-thorns starfish</name>
    <dbReference type="NCBI Taxonomy" id="133434"/>
    <lineage>
        <taxon>Eukaryota</taxon>
        <taxon>Metazoa</taxon>
        <taxon>Echinodermata</taxon>
        <taxon>Eleutherozoa</taxon>
        <taxon>Asterozoa</taxon>
        <taxon>Asteroidea</taxon>
        <taxon>Valvatacea</taxon>
        <taxon>Valvatida</taxon>
        <taxon>Acanthasteridae</taxon>
        <taxon>Acanthaster</taxon>
    </lineage>
</organism>
<accession>A0A8B7YSN1</accession>
<dbReference type="PANTHER" id="PTHR14969:SF28">
    <property type="entry name" value="DIHYDROSPHINGOSINE 1-PHOSPHATE PHOSPHATASE LCB3-RELATED"/>
    <property type="match status" value="1"/>
</dbReference>
<evidence type="ECO:0000256" key="8">
    <source>
        <dbReference type="SAM" id="MobiDB-lite"/>
    </source>
</evidence>
<feature type="transmembrane region" description="Helical" evidence="9">
    <location>
        <begin position="384"/>
        <end position="405"/>
    </location>
</feature>
<evidence type="ECO:0000259" key="10">
    <source>
        <dbReference type="SMART" id="SM00014"/>
    </source>
</evidence>
<keyword evidence="5 9" id="KW-1133">Transmembrane helix</keyword>